<dbReference type="InterPro" id="IPR013529">
    <property type="entry name" value="Glyco_hydro_42_N"/>
</dbReference>
<keyword evidence="2" id="KW-0326">Glycosidase</keyword>
<proteinExistence type="predicted"/>
<dbReference type="SUPFAM" id="SSF51445">
    <property type="entry name" value="(Trans)glycosidases"/>
    <property type="match status" value="1"/>
</dbReference>
<dbReference type="GO" id="GO:0009341">
    <property type="term" value="C:beta-galactosidase complex"/>
    <property type="evidence" value="ECO:0007669"/>
    <property type="project" value="InterPro"/>
</dbReference>
<sequence length="748" mass="84115">MHTPQKKLQYPATARTASVANLNGRPSIHIDGTPVSPLIYALTDVPSGRWSWEELPQHNIARFCERGIKLVQLDLSLQHIWKEDGSFDLSVAQRQIQGVLEACPSASVIFRFHVRAPLWWLKSHPQEWVAYADTDYVDEQSWGLLRIIEHDNNPVRRVSMASRLWREEITIQFKRFLTEFSATPESRALVGIQVANGVYGEWHNWGFFDNEPDVSEPMTQAFRDWLKNKYGNVDTLRQAWGQPDADFATAQTPGVEQRRTDGIFRDPKRQAAVVDFYDCMHQVTADAIIHFAQTVKEDWPRPIIVGTFYGYFFSCFGRHAAGGHLHLQRILDCDAIDYLSGPQAYEPEAIELGDPYRSRSLIDSVRMHGKLWLDEMDCEPKTPILKDSDYSERVQQSVADLRRNTAFSLTKGMGLWYYDFNVSGVDLDGYTHPLCGSQGNWDHPVLLREIERLRELQAAYAKQPHSSMADVLMVYDTKSFYYTASLKHSDPISPALLDHLTLAAFRSGVVFDTIHLDDLPQMDLSPYRVIVFGNTFALNADMRQWIQSKVACNGRHLIWNYAPGYISPQDRSASLQNVEELCGIKLKEISIDAPPTVELGDCFAEATSYTVGDSPISPLFAAEDVKAETLARFAGSDSAAIARKTFPNHTSWFVSLPSKATEPFRTLLERCGAHCYGEPDAFFYGGSGILATHSLSGGQREIRLPNGKTISLPLPPGPATVILDGSTGEILLNEYGVDRGELVEAYPE</sequence>
<dbReference type="GO" id="GO:0005975">
    <property type="term" value="P:carbohydrate metabolic process"/>
    <property type="evidence" value="ECO:0007669"/>
    <property type="project" value="InterPro"/>
</dbReference>
<dbReference type="Gene3D" id="3.40.50.880">
    <property type="match status" value="1"/>
</dbReference>
<organism evidence="4 5">
    <name type="scientific">Pelagicoccus enzymogenes</name>
    <dbReference type="NCBI Taxonomy" id="2773457"/>
    <lineage>
        <taxon>Bacteria</taxon>
        <taxon>Pseudomonadati</taxon>
        <taxon>Verrucomicrobiota</taxon>
        <taxon>Opitutia</taxon>
        <taxon>Puniceicoccales</taxon>
        <taxon>Pelagicoccaceae</taxon>
        <taxon>Pelagicoccus</taxon>
    </lineage>
</organism>
<dbReference type="Proteomes" id="UP000622317">
    <property type="component" value="Unassembled WGS sequence"/>
</dbReference>
<evidence type="ECO:0000313" key="5">
    <source>
        <dbReference type="Proteomes" id="UP000622317"/>
    </source>
</evidence>
<name>A0A927IDF1_9BACT</name>
<dbReference type="InterPro" id="IPR017853">
    <property type="entry name" value="GH"/>
</dbReference>
<accession>A0A927IDF1</accession>
<evidence type="ECO:0000259" key="3">
    <source>
        <dbReference type="Pfam" id="PF02449"/>
    </source>
</evidence>
<dbReference type="AlphaFoldDB" id="A0A927IDF1"/>
<reference evidence="4" key="1">
    <citation type="submission" date="2020-09" db="EMBL/GenBank/DDBJ databases">
        <title>Pelagicoccus enzymogenes sp. nov. with an EPS production, isolated from marine sediment.</title>
        <authorList>
            <person name="Feng X."/>
        </authorList>
    </citation>
    <scope>NUCLEOTIDE SEQUENCE</scope>
    <source>
        <strain evidence="4">NFK12</strain>
    </source>
</reference>
<evidence type="ECO:0000256" key="1">
    <source>
        <dbReference type="ARBA" id="ARBA00022801"/>
    </source>
</evidence>
<keyword evidence="1" id="KW-0378">Hydrolase</keyword>
<comment type="caution">
    <text evidence="4">The sequence shown here is derived from an EMBL/GenBank/DDBJ whole genome shotgun (WGS) entry which is preliminary data.</text>
</comment>
<gene>
    <name evidence="4" type="ORF">IEN85_00195</name>
</gene>
<dbReference type="GO" id="GO:0004565">
    <property type="term" value="F:beta-galactosidase activity"/>
    <property type="evidence" value="ECO:0007669"/>
    <property type="project" value="InterPro"/>
</dbReference>
<protein>
    <submittedName>
        <fullName evidence="4">Beta-galactosidase</fullName>
    </submittedName>
</protein>
<dbReference type="EMBL" id="JACYFG010000002">
    <property type="protein sequence ID" value="MBD5777912.1"/>
    <property type="molecule type" value="Genomic_DNA"/>
</dbReference>
<evidence type="ECO:0000313" key="4">
    <source>
        <dbReference type="EMBL" id="MBD5777912.1"/>
    </source>
</evidence>
<dbReference type="RefSeq" id="WP_191615044.1">
    <property type="nucleotide sequence ID" value="NZ_JACYFG010000002.1"/>
</dbReference>
<dbReference type="Pfam" id="PF02449">
    <property type="entry name" value="Glyco_hydro_42"/>
    <property type="match status" value="1"/>
</dbReference>
<evidence type="ECO:0000256" key="2">
    <source>
        <dbReference type="ARBA" id="ARBA00023295"/>
    </source>
</evidence>
<dbReference type="Gene3D" id="3.20.20.80">
    <property type="entry name" value="Glycosidases"/>
    <property type="match status" value="1"/>
</dbReference>
<feature type="domain" description="Glycoside hydrolase family 42 N-terminal" evidence="3">
    <location>
        <begin position="209"/>
        <end position="242"/>
    </location>
</feature>
<keyword evidence="5" id="KW-1185">Reference proteome</keyword>
<dbReference type="InterPro" id="IPR029062">
    <property type="entry name" value="Class_I_gatase-like"/>
</dbReference>